<dbReference type="AlphaFoldDB" id="A0A9P4LE89"/>
<organism evidence="2 3">
    <name type="scientific">Setomelanomma holmii</name>
    <dbReference type="NCBI Taxonomy" id="210430"/>
    <lineage>
        <taxon>Eukaryota</taxon>
        <taxon>Fungi</taxon>
        <taxon>Dikarya</taxon>
        <taxon>Ascomycota</taxon>
        <taxon>Pezizomycotina</taxon>
        <taxon>Dothideomycetes</taxon>
        <taxon>Pleosporomycetidae</taxon>
        <taxon>Pleosporales</taxon>
        <taxon>Pleosporineae</taxon>
        <taxon>Phaeosphaeriaceae</taxon>
        <taxon>Setomelanomma</taxon>
    </lineage>
</organism>
<name>A0A9P4LE89_9PLEO</name>
<feature type="region of interest" description="Disordered" evidence="1">
    <location>
        <begin position="56"/>
        <end position="82"/>
    </location>
</feature>
<evidence type="ECO:0000256" key="1">
    <source>
        <dbReference type="SAM" id="MobiDB-lite"/>
    </source>
</evidence>
<keyword evidence="3" id="KW-1185">Reference proteome</keyword>
<dbReference type="EMBL" id="ML978394">
    <property type="protein sequence ID" value="KAF2022996.1"/>
    <property type="molecule type" value="Genomic_DNA"/>
</dbReference>
<reference evidence="2" key="1">
    <citation type="journal article" date="2020" name="Stud. Mycol.">
        <title>101 Dothideomycetes genomes: a test case for predicting lifestyles and emergence of pathogens.</title>
        <authorList>
            <person name="Haridas S."/>
            <person name="Albert R."/>
            <person name="Binder M."/>
            <person name="Bloem J."/>
            <person name="Labutti K."/>
            <person name="Salamov A."/>
            <person name="Andreopoulos B."/>
            <person name="Baker S."/>
            <person name="Barry K."/>
            <person name="Bills G."/>
            <person name="Bluhm B."/>
            <person name="Cannon C."/>
            <person name="Castanera R."/>
            <person name="Culley D."/>
            <person name="Daum C."/>
            <person name="Ezra D."/>
            <person name="Gonzalez J."/>
            <person name="Henrissat B."/>
            <person name="Kuo A."/>
            <person name="Liang C."/>
            <person name="Lipzen A."/>
            <person name="Lutzoni F."/>
            <person name="Magnuson J."/>
            <person name="Mondo S."/>
            <person name="Nolan M."/>
            <person name="Ohm R."/>
            <person name="Pangilinan J."/>
            <person name="Park H.-J."/>
            <person name="Ramirez L."/>
            <person name="Alfaro M."/>
            <person name="Sun H."/>
            <person name="Tritt A."/>
            <person name="Yoshinaga Y."/>
            <person name="Zwiers L.-H."/>
            <person name="Turgeon B."/>
            <person name="Goodwin S."/>
            <person name="Spatafora J."/>
            <person name="Crous P."/>
            <person name="Grigoriev I."/>
        </authorList>
    </citation>
    <scope>NUCLEOTIDE SEQUENCE</scope>
    <source>
        <strain evidence="2">CBS 110217</strain>
    </source>
</reference>
<evidence type="ECO:0000313" key="3">
    <source>
        <dbReference type="Proteomes" id="UP000799777"/>
    </source>
</evidence>
<sequence length="168" mass="18784">MPARNRCLLQGIFTKCEAASYPSHVVVGRTGGRWRAAIASGHAALFCPLADQERTTPSEASVKSHHSGRPSTSKQIQTREDKDQPVLFHNFGDIEEHREHEEHEVIFDVAAMRDASGALQTALEYICSFTVLDVGLEASRKILDERLHPAPHIQRNALNSAFERWSEQ</sequence>
<comment type="caution">
    <text evidence="2">The sequence shown here is derived from an EMBL/GenBank/DDBJ whole genome shotgun (WGS) entry which is preliminary data.</text>
</comment>
<accession>A0A9P4LE89</accession>
<evidence type="ECO:0000313" key="2">
    <source>
        <dbReference type="EMBL" id="KAF2022996.1"/>
    </source>
</evidence>
<proteinExistence type="predicted"/>
<protein>
    <submittedName>
        <fullName evidence="2">Uncharacterized protein</fullName>
    </submittedName>
</protein>
<gene>
    <name evidence="2" type="ORF">EK21DRAFT_95271</name>
</gene>
<dbReference type="Proteomes" id="UP000799777">
    <property type="component" value="Unassembled WGS sequence"/>
</dbReference>